<reference evidence="4" key="1">
    <citation type="journal article" date="2019" name="Int. J. Syst. Evol. Microbiol.">
        <title>The Global Catalogue of Microorganisms (GCM) 10K type strain sequencing project: providing services to taxonomists for standard genome sequencing and annotation.</title>
        <authorList>
            <consortium name="The Broad Institute Genomics Platform"/>
            <consortium name="The Broad Institute Genome Sequencing Center for Infectious Disease"/>
            <person name="Wu L."/>
            <person name="Ma J."/>
        </authorList>
    </citation>
    <scope>NUCLEOTIDE SEQUENCE [LARGE SCALE GENOMIC DNA]</scope>
    <source>
        <strain evidence="4">TISTR 1827</strain>
    </source>
</reference>
<dbReference type="Proteomes" id="UP001597493">
    <property type="component" value="Unassembled WGS sequence"/>
</dbReference>
<dbReference type="SUPFAM" id="SSF109854">
    <property type="entry name" value="DinB/YfiT-like putative metalloenzymes"/>
    <property type="match status" value="1"/>
</dbReference>
<dbReference type="InterPro" id="IPR007837">
    <property type="entry name" value="DinB"/>
</dbReference>
<evidence type="ECO:0000256" key="2">
    <source>
        <dbReference type="ARBA" id="ARBA00022723"/>
    </source>
</evidence>
<dbReference type="InterPro" id="IPR034660">
    <property type="entry name" value="DinB/YfiT-like"/>
</dbReference>
<evidence type="ECO:0000313" key="3">
    <source>
        <dbReference type="EMBL" id="MFD2660673.1"/>
    </source>
</evidence>
<comment type="similarity">
    <text evidence="1">Belongs to the DinB family.</text>
</comment>
<keyword evidence="4" id="KW-1185">Reference proteome</keyword>
<dbReference type="Pfam" id="PF05163">
    <property type="entry name" value="DinB"/>
    <property type="match status" value="1"/>
</dbReference>
<dbReference type="RefSeq" id="WP_379272405.1">
    <property type="nucleotide sequence ID" value="NZ_JBHUGT010000010.1"/>
</dbReference>
<protein>
    <submittedName>
        <fullName evidence="3">DinB family protein</fullName>
    </submittedName>
</protein>
<evidence type="ECO:0000256" key="1">
    <source>
        <dbReference type="ARBA" id="ARBA00008635"/>
    </source>
</evidence>
<dbReference type="Gene3D" id="1.20.120.450">
    <property type="entry name" value="dinb family like domain"/>
    <property type="match status" value="1"/>
</dbReference>
<dbReference type="PANTHER" id="PTHR37302:SF3">
    <property type="entry name" value="DAMAGE-INDUCIBLE PROTEIN DINB"/>
    <property type="match status" value="1"/>
</dbReference>
<evidence type="ECO:0000313" key="4">
    <source>
        <dbReference type="Proteomes" id="UP001597493"/>
    </source>
</evidence>
<sequence length="163" mass="19077">MKIMFRYNWQIREEWYRWCEQVPEEELLRARTGGVGSVLKTLFHIADVEWSWIRILKGQPDFEEPFESYASLDKVRKLDAAFRAEVESFVNAWEESMETRPLYLTRPDGSVEIEAWGTIMRHVIAHEIHHIGQLSVWAREIGLAPVSANAIRKGLIQPNIARK</sequence>
<name>A0ABW5QW05_9BACL</name>
<comment type="caution">
    <text evidence="3">The sequence shown here is derived from an EMBL/GenBank/DDBJ whole genome shotgun (WGS) entry which is preliminary data.</text>
</comment>
<keyword evidence="2" id="KW-0479">Metal-binding</keyword>
<accession>A0ABW5QW05</accession>
<organism evidence="3 4">
    <name type="scientific">Paenibacillus thailandensis</name>
    <dbReference type="NCBI Taxonomy" id="393250"/>
    <lineage>
        <taxon>Bacteria</taxon>
        <taxon>Bacillati</taxon>
        <taxon>Bacillota</taxon>
        <taxon>Bacilli</taxon>
        <taxon>Bacillales</taxon>
        <taxon>Paenibacillaceae</taxon>
        <taxon>Paenibacillus</taxon>
    </lineage>
</organism>
<dbReference type="PANTHER" id="PTHR37302">
    <property type="entry name" value="SLR1116 PROTEIN"/>
    <property type="match status" value="1"/>
</dbReference>
<dbReference type="EMBL" id="JBHUMY010000010">
    <property type="protein sequence ID" value="MFD2660673.1"/>
    <property type="molecule type" value="Genomic_DNA"/>
</dbReference>
<gene>
    <name evidence="3" type="ORF">ACFSW5_10480</name>
</gene>
<proteinExistence type="inferred from homology"/>